<dbReference type="Proteomes" id="UP000637002">
    <property type="component" value="Unassembled WGS sequence"/>
</dbReference>
<dbReference type="PANTHER" id="PTHR42978">
    <property type="entry name" value="QUORUM-QUENCHING LACTONASE YTNP-RELATED-RELATED"/>
    <property type="match status" value="1"/>
</dbReference>
<dbReference type="GO" id="GO:0016787">
    <property type="term" value="F:hydrolase activity"/>
    <property type="evidence" value="ECO:0007669"/>
    <property type="project" value="UniProtKB-KW"/>
</dbReference>
<dbReference type="AlphaFoldDB" id="A0A916U252"/>
<comment type="similarity">
    <text evidence="1">Belongs to the metallo-beta-lactamase superfamily.</text>
</comment>
<evidence type="ECO:0000256" key="3">
    <source>
        <dbReference type="ARBA" id="ARBA00022801"/>
    </source>
</evidence>
<keyword evidence="4" id="KW-0862">Zinc</keyword>
<dbReference type="GO" id="GO:0046872">
    <property type="term" value="F:metal ion binding"/>
    <property type="evidence" value="ECO:0007669"/>
    <property type="project" value="UniProtKB-KW"/>
</dbReference>
<keyword evidence="2" id="KW-0479">Metal-binding</keyword>
<organism evidence="6 7">
    <name type="scientific">Chelatococcus reniformis</name>
    <dbReference type="NCBI Taxonomy" id="1494448"/>
    <lineage>
        <taxon>Bacteria</taxon>
        <taxon>Pseudomonadati</taxon>
        <taxon>Pseudomonadota</taxon>
        <taxon>Alphaproteobacteria</taxon>
        <taxon>Hyphomicrobiales</taxon>
        <taxon>Chelatococcaceae</taxon>
        <taxon>Chelatococcus</taxon>
    </lineage>
</organism>
<evidence type="ECO:0000256" key="1">
    <source>
        <dbReference type="ARBA" id="ARBA00007749"/>
    </source>
</evidence>
<dbReference type="InterPro" id="IPR036866">
    <property type="entry name" value="RibonucZ/Hydroxyglut_hydro"/>
</dbReference>
<dbReference type="Gene3D" id="3.60.15.10">
    <property type="entry name" value="Ribonuclease Z/Hydroxyacylglutathione hydrolase-like"/>
    <property type="match status" value="1"/>
</dbReference>
<dbReference type="Pfam" id="PF00753">
    <property type="entry name" value="Lactamase_B"/>
    <property type="match status" value="1"/>
</dbReference>
<comment type="caution">
    <text evidence="6">The sequence shown here is derived from an EMBL/GenBank/DDBJ whole genome shotgun (WGS) entry which is preliminary data.</text>
</comment>
<keyword evidence="3" id="KW-0378">Hydrolase</keyword>
<keyword evidence="7" id="KW-1185">Reference proteome</keyword>
<proteinExistence type="inferred from homology"/>
<name>A0A916U252_9HYPH</name>
<reference evidence="6" key="1">
    <citation type="journal article" date="2014" name="Int. J. Syst. Evol. Microbiol.">
        <title>Complete genome sequence of Corynebacterium casei LMG S-19264T (=DSM 44701T), isolated from a smear-ripened cheese.</title>
        <authorList>
            <consortium name="US DOE Joint Genome Institute (JGI-PGF)"/>
            <person name="Walter F."/>
            <person name="Albersmeier A."/>
            <person name="Kalinowski J."/>
            <person name="Ruckert C."/>
        </authorList>
    </citation>
    <scope>NUCLEOTIDE SEQUENCE</scope>
    <source>
        <strain evidence="6">CGMCC 1.12919</strain>
    </source>
</reference>
<dbReference type="PANTHER" id="PTHR42978:SF6">
    <property type="entry name" value="QUORUM-QUENCHING LACTONASE YTNP-RELATED"/>
    <property type="match status" value="1"/>
</dbReference>
<evidence type="ECO:0000313" key="6">
    <source>
        <dbReference type="EMBL" id="GGC57678.1"/>
    </source>
</evidence>
<dbReference type="RefSeq" id="WP_188608570.1">
    <property type="nucleotide sequence ID" value="NZ_BMGG01000002.1"/>
</dbReference>
<dbReference type="SUPFAM" id="SSF56281">
    <property type="entry name" value="Metallo-hydrolase/oxidoreductase"/>
    <property type="match status" value="1"/>
</dbReference>
<reference evidence="6" key="2">
    <citation type="submission" date="2020-09" db="EMBL/GenBank/DDBJ databases">
        <authorList>
            <person name="Sun Q."/>
            <person name="Zhou Y."/>
        </authorList>
    </citation>
    <scope>NUCLEOTIDE SEQUENCE</scope>
    <source>
        <strain evidence="6">CGMCC 1.12919</strain>
    </source>
</reference>
<dbReference type="EMBL" id="BMGG01000002">
    <property type="protein sequence ID" value="GGC57678.1"/>
    <property type="molecule type" value="Genomic_DNA"/>
</dbReference>
<protein>
    <submittedName>
        <fullName evidence="6">MBL fold metallo-hydrolase</fullName>
    </submittedName>
</protein>
<accession>A0A916U252</accession>
<evidence type="ECO:0000259" key="5">
    <source>
        <dbReference type="SMART" id="SM00849"/>
    </source>
</evidence>
<feature type="domain" description="Metallo-beta-lactamase" evidence="5">
    <location>
        <begin position="54"/>
        <end position="263"/>
    </location>
</feature>
<dbReference type="CDD" id="cd16277">
    <property type="entry name" value="metallo-hydrolase-like_MBL-fold"/>
    <property type="match status" value="1"/>
</dbReference>
<sequence length="284" mass="31061">MQFKVGDATVTRVVELEATGGSRFILPDATPDEVQKIGWLEPHFADERGRLKIAVQTFVVRTPDVLMLVDTGLGNGKSGRKVPHWNDRTEPFLEKLAEAGAPAADVDLVVNTHLHVDHVGWNTTRQGETWVPTFAKARHIMGRTEFDYWRDQQDDAEHRAVFEDSVRPVDAAGLVDLADPEDEIAPGISLVATPGHSIGHLSLLIRSKGEELLLGGDVMHHPCQIARPDWSSSADYDKSQSAATRRALFDRLAAAGTPLLGGHFTGAGRGRVQRDGDGFRLEIA</sequence>
<evidence type="ECO:0000256" key="2">
    <source>
        <dbReference type="ARBA" id="ARBA00022723"/>
    </source>
</evidence>
<evidence type="ECO:0000256" key="4">
    <source>
        <dbReference type="ARBA" id="ARBA00022833"/>
    </source>
</evidence>
<dbReference type="InterPro" id="IPR051013">
    <property type="entry name" value="MBL_superfamily_lactonases"/>
</dbReference>
<gene>
    <name evidence="6" type="ORF">GCM10010994_15810</name>
</gene>
<dbReference type="InterPro" id="IPR001279">
    <property type="entry name" value="Metallo-B-lactamas"/>
</dbReference>
<dbReference type="SMART" id="SM00849">
    <property type="entry name" value="Lactamase_B"/>
    <property type="match status" value="1"/>
</dbReference>
<evidence type="ECO:0000313" key="7">
    <source>
        <dbReference type="Proteomes" id="UP000637002"/>
    </source>
</evidence>